<proteinExistence type="predicted"/>
<evidence type="ECO:0000313" key="2">
    <source>
        <dbReference type="Proteomes" id="UP000242715"/>
    </source>
</evidence>
<protein>
    <submittedName>
        <fullName evidence="1">Uncharacterized protein</fullName>
    </submittedName>
</protein>
<dbReference type="Proteomes" id="UP000242715">
    <property type="component" value="Unassembled WGS sequence"/>
</dbReference>
<dbReference type="AlphaFoldDB" id="A0A2Z6M8X9"/>
<keyword evidence="2" id="KW-1185">Reference proteome</keyword>
<gene>
    <name evidence="1" type="ORF">TSUD_256690</name>
</gene>
<organism evidence="1 2">
    <name type="scientific">Trifolium subterraneum</name>
    <name type="common">Subterranean clover</name>
    <dbReference type="NCBI Taxonomy" id="3900"/>
    <lineage>
        <taxon>Eukaryota</taxon>
        <taxon>Viridiplantae</taxon>
        <taxon>Streptophyta</taxon>
        <taxon>Embryophyta</taxon>
        <taxon>Tracheophyta</taxon>
        <taxon>Spermatophyta</taxon>
        <taxon>Magnoliopsida</taxon>
        <taxon>eudicotyledons</taxon>
        <taxon>Gunneridae</taxon>
        <taxon>Pentapetalae</taxon>
        <taxon>rosids</taxon>
        <taxon>fabids</taxon>
        <taxon>Fabales</taxon>
        <taxon>Fabaceae</taxon>
        <taxon>Papilionoideae</taxon>
        <taxon>50 kb inversion clade</taxon>
        <taxon>NPAAA clade</taxon>
        <taxon>Hologalegina</taxon>
        <taxon>IRL clade</taxon>
        <taxon>Trifolieae</taxon>
        <taxon>Trifolium</taxon>
    </lineage>
</organism>
<name>A0A2Z6M8X9_TRISU</name>
<dbReference type="EMBL" id="DF973371">
    <property type="protein sequence ID" value="GAU28341.1"/>
    <property type="molecule type" value="Genomic_DNA"/>
</dbReference>
<accession>A0A2Z6M8X9</accession>
<sequence>MNFECTNIEEELKKKILKCFSSTHVPRRPTLCRAHFLYPKEKGYMASYTGGQPRCAGCLVVHLWHYLDALGLISDG</sequence>
<reference evidence="2" key="1">
    <citation type="journal article" date="2017" name="Front. Plant Sci.">
        <title>Climate Clever Clovers: New Paradigm to Reduce the Environmental Footprint of Ruminants by Breeding Low Methanogenic Forages Utilizing Haplotype Variation.</title>
        <authorList>
            <person name="Kaur P."/>
            <person name="Appels R."/>
            <person name="Bayer P.E."/>
            <person name="Keeble-Gagnere G."/>
            <person name="Wang J."/>
            <person name="Hirakawa H."/>
            <person name="Shirasawa K."/>
            <person name="Vercoe P."/>
            <person name="Stefanova K."/>
            <person name="Durmic Z."/>
            <person name="Nichols P."/>
            <person name="Revell C."/>
            <person name="Isobe S.N."/>
            <person name="Edwards D."/>
            <person name="Erskine W."/>
        </authorList>
    </citation>
    <scope>NUCLEOTIDE SEQUENCE [LARGE SCALE GENOMIC DNA]</scope>
    <source>
        <strain evidence="2">cv. Daliak</strain>
    </source>
</reference>
<evidence type="ECO:0000313" key="1">
    <source>
        <dbReference type="EMBL" id="GAU28341.1"/>
    </source>
</evidence>